<accession>A0A699J8Z9</accession>
<protein>
    <submittedName>
        <fullName evidence="1">Cellulose synthase</fullName>
    </submittedName>
</protein>
<gene>
    <name evidence="1" type="ORF">Tci_588017</name>
</gene>
<name>A0A699J8Z9_TANCI</name>
<organism evidence="1">
    <name type="scientific">Tanacetum cinerariifolium</name>
    <name type="common">Dalmatian daisy</name>
    <name type="synonym">Chrysanthemum cinerariifolium</name>
    <dbReference type="NCBI Taxonomy" id="118510"/>
    <lineage>
        <taxon>Eukaryota</taxon>
        <taxon>Viridiplantae</taxon>
        <taxon>Streptophyta</taxon>
        <taxon>Embryophyta</taxon>
        <taxon>Tracheophyta</taxon>
        <taxon>Spermatophyta</taxon>
        <taxon>Magnoliopsida</taxon>
        <taxon>eudicotyledons</taxon>
        <taxon>Gunneridae</taxon>
        <taxon>Pentapetalae</taxon>
        <taxon>asterids</taxon>
        <taxon>campanulids</taxon>
        <taxon>Asterales</taxon>
        <taxon>Asteraceae</taxon>
        <taxon>Asteroideae</taxon>
        <taxon>Anthemideae</taxon>
        <taxon>Anthemidinae</taxon>
        <taxon>Tanacetum</taxon>
    </lineage>
</organism>
<reference evidence="1" key="1">
    <citation type="journal article" date="2019" name="Sci. Rep.">
        <title>Draft genome of Tanacetum cinerariifolium, the natural source of mosquito coil.</title>
        <authorList>
            <person name="Yamashiro T."/>
            <person name="Shiraishi A."/>
            <person name="Satake H."/>
            <person name="Nakayama K."/>
        </authorList>
    </citation>
    <scope>NUCLEOTIDE SEQUENCE</scope>
</reference>
<dbReference type="AlphaFoldDB" id="A0A699J8Z9"/>
<dbReference type="EMBL" id="BKCJ010378313">
    <property type="protein sequence ID" value="GFA16045.1"/>
    <property type="molecule type" value="Genomic_DNA"/>
</dbReference>
<sequence length="206" mass="24260">SEESDTASIDHLSDGDDEVLEVRNKKLGHASKKKATKMFDENSLTSIFSWLPKDEFNDTKDPKTDDQDKLSDQWRIHDLNIKWKLMRTRLGERFEGPEQLKRALAFYALANGYKLYYMLTSERSSLVQFRSLFWKSVKATYPAKFEKVMKEKTHKHLMERNPENGISECFNSLVIEARRKPIIDMLEDIRIGLMEIMQRMRENMMG</sequence>
<proteinExistence type="predicted"/>
<dbReference type="PANTHER" id="PTHR31973:SF189">
    <property type="entry name" value="TRANSPOSASE, MUDR, PLANT, MULE TRANSPOSASE DOMAIN PROTEIN-RELATED"/>
    <property type="match status" value="1"/>
</dbReference>
<feature type="non-terminal residue" evidence="1">
    <location>
        <position position="1"/>
    </location>
</feature>
<evidence type="ECO:0000313" key="1">
    <source>
        <dbReference type="EMBL" id="GFA16045.1"/>
    </source>
</evidence>
<dbReference type="PANTHER" id="PTHR31973">
    <property type="entry name" value="POLYPROTEIN, PUTATIVE-RELATED"/>
    <property type="match status" value="1"/>
</dbReference>
<comment type="caution">
    <text evidence="1">The sequence shown here is derived from an EMBL/GenBank/DDBJ whole genome shotgun (WGS) entry which is preliminary data.</text>
</comment>